<dbReference type="STRING" id="576137.A0A1L7XGC0"/>
<keyword evidence="4" id="KW-1185">Reference proteome</keyword>
<dbReference type="Gene3D" id="3.40.50.1820">
    <property type="entry name" value="alpha/beta hydrolase"/>
    <property type="match status" value="1"/>
</dbReference>
<dbReference type="GO" id="GO:0016787">
    <property type="term" value="F:hydrolase activity"/>
    <property type="evidence" value="ECO:0007669"/>
    <property type="project" value="UniProtKB-KW"/>
</dbReference>
<dbReference type="InterPro" id="IPR029058">
    <property type="entry name" value="AB_hydrolase_fold"/>
</dbReference>
<keyword evidence="1" id="KW-0378">Hydrolase</keyword>
<evidence type="ECO:0000256" key="1">
    <source>
        <dbReference type="ARBA" id="ARBA00022801"/>
    </source>
</evidence>
<reference evidence="3 4" key="1">
    <citation type="submission" date="2016-03" db="EMBL/GenBank/DDBJ databases">
        <authorList>
            <person name="Ploux O."/>
        </authorList>
    </citation>
    <scope>NUCLEOTIDE SEQUENCE [LARGE SCALE GENOMIC DNA]</scope>
    <source>
        <strain evidence="3 4">UAMH 11012</strain>
    </source>
</reference>
<dbReference type="Pfam" id="PF07859">
    <property type="entry name" value="Abhydrolase_3"/>
    <property type="match status" value="1"/>
</dbReference>
<name>A0A1L7XGC0_9HELO</name>
<gene>
    <name evidence="3" type="ORF">PAC_13894</name>
</gene>
<dbReference type="AlphaFoldDB" id="A0A1L7XGC0"/>
<dbReference type="InterPro" id="IPR013094">
    <property type="entry name" value="AB_hydrolase_3"/>
</dbReference>
<sequence>MATKITHIFKETDGLELKADIYISSSDAHRREYNRAQPVVLYFHGGGFVDSDREDIPPHIVQLCLMRGWILVSTDYRKLPQISGAEMWEDARDAFLFVRERLPGILTGRSSGAKFENVICLGRSAGGLIFQLLNGQHVDEETGAYLSYLCGHNMDPKPIGILTYYGITSMSDTFFNSNVQLGPSPIGWERVKSFYSESTTLGSTSPSKKFDPDCLLPDLSRNPAWKSPEPEQELPPRIALVPWLLQENQFPELMSEVDWDLEDGSWKEFPPTILVHGDKDSVAPYELSVRLVEAIGQPPAKLFTAVGQDHAFDESFFFGDPGLSVIEEAWITLGEAVKAKLKDDLS</sequence>
<evidence type="ECO:0000313" key="4">
    <source>
        <dbReference type="Proteomes" id="UP000184330"/>
    </source>
</evidence>
<protein>
    <recommendedName>
        <fullName evidence="2">Alpha/beta hydrolase fold-3 domain-containing protein</fullName>
    </recommendedName>
</protein>
<proteinExistence type="predicted"/>
<feature type="domain" description="Alpha/beta hydrolase fold-3" evidence="2">
    <location>
        <begin position="40"/>
        <end position="133"/>
    </location>
</feature>
<dbReference type="PANTHER" id="PTHR48081:SF3">
    <property type="entry name" value="ALPHA_BETA HYDROLASE FOLD-3 DOMAIN-CONTAINING PROTEIN"/>
    <property type="match status" value="1"/>
</dbReference>
<dbReference type="SUPFAM" id="SSF53474">
    <property type="entry name" value="alpha/beta-Hydrolases"/>
    <property type="match status" value="1"/>
</dbReference>
<evidence type="ECO:0000259" key="2">
    <source>
        <dbReference type="Pfam" id="PF07859"/>
    </source>
</evidence>
<dbReference type="OrthoDB" id="19653at2759"/>
<dbReference type="InterPro" id="IPR050300">
    <property type="entry name" value="GDXG_lipolytic_enzyme"/>
</dbReference>
<dbReference type="Proteomes" id="UP000184330">
    <property type="component" value="Unassembled WGS sequence"/>
</dbReference>
<dbReference type="EMBL" id="FJOG01000025">
    <property type="protein sequence ID" value="CZR63997.1"/>
    <property type="molecule type" value="Genomic_DNA"/>
</dbReference>
<dbReference type="PANTHER" id="PTHR48081">
    <property type="entry name" value="AB HYDROLASE SUPERFAMILY PROTEIN C4A8.06C"/>
    <property type="match status" value="1"/>
</dbReference>
<accession>A0A1L7XGC0</accession>
<evidence type="ECO:0000313" key="3">
    <source>
        <dbReference type="EMBL" id="CZR63997.1"/>
    </source>
</evidence>
<organism evidence="3 4">
    <name type="scientific">Phialocephala subalpina</name>
    <dbReference type="NCBI Taxonomy" id="576137"/>
    <lineage>
        <taxon>Eukaryota</taxon>
        <taxon>Fungi</taxon>
        <taxon>Dikarya</taxon>
        <taxon>Ascomycota</taxon>
        <taxon>Pezizomycotina</taxon>
        <taxon>Leotiomycetes</taxon>
        <taxon>Helotiales</taxon>
        <taxon>Mollisiaceae</taxon>
        <taxon>Phialocephala</taxon>
        <taxon>Phialocephala fortinii species complex</taxon>
    </lineage>
</organism>